<dbReference type="OrthoDB" id="9807797at2"/>
<dbReference type="EC" id="5.2.1.8" evidence="1"/>
<dbReference type="SUPFAM" id="SSF50891">
    <property type="entry name" value="Cyclophilin-like"/>
    <property type="match status" value="2"/>
</dbReference>
<feature type="signal peptide" evidence="4">
    <location>
        <begin position="1"/>
        <end position="26"/>
    </location>
</feature>
<dbReference type="InterPro" id="IPR044666">
    <property type="entry name" value="Cyclophilin_A-like"/>
</dbReference>
<reference evidence="7" key="2">
    <citation type="submission" date="2016-04" db="EMBL/GenBank/DDBJ databases">
        <title>First Complete Genome Sequence of a Subdivision 6 Acidobacterium.</title>
        <authorList>
            <person name="Huang S."/>
            <person name="Vieira S."/>
            <person name="Bunk B."/>
            <person name="Riedel T."/>
            <person name="Sproeer C."/>
            <person name="Overmann J."/>
        </authorList>
    </citation>
    <scope>NUCLEOTIDE SEQUENCE [LARGE SCALE GENOMIC DNA]</scope>
    <source>
        <strain evidence="7">DSM 100886 HEG_-6_39</strain>
    </source>
</reference>
<feature type="chain" id="PRO_5007511861" description="peptidylprolyl isomerase" evidence="4">
    <location>
        <begin position="27"/>
        <end position="392"/>
    </location>
</feature>
<dbReference type="InterPro" id="IPR029000">
    <property type="entry name" value="Cyclophilin-like_dom_sf"/>
</dbReference>
<dbReference type="Pfam" id="PF00160">
    <property type="entry name" value="Pro_isomerase"/>
    <property type="match status" value="2"/>
</dbReference>
<dbReference type="EMBL" id="CP015136">
    <property type="protein sequence ID" value="AMY11372.1"/>
    <property type="molecule type" value="Genomic_DNA"/>
</dbReference>
<evidence type="ECO:0000256" key="4">
    <source>
        <dbReference type="SAM" id="SignalP"/>
    </source>
</evidence>
<dbReference type="STRING" id="1855912.LuPra_04622"/>
<dbReference type="AlphaFoldDB" id="A0A143PS04"/>
<dbReference type="PROSITE" id="PS50072">
    <property type="entry name" value="CSA_PPIASE_2"/>
    <property type="match status" value="2"/>
</dbReference>
<name>A0A143PS04_LUTPR</name>
<evidence type="ECO:0000256" key="2">
    <source>
        <dbReference type="ARBA" id="ARBA00023110"/>
    </source>
</evidence>
<feature type="domain" description="PPIase cyclophilin-type" evidence="5">
    <location>
        <begin position="61"/>
        <end position="212"/>
    </location>
</feature>
<dbReference type="PANTHER" id="PTHR45625:SF4">
    <property type="entry name" value="PEPTIDYLPROLYL ISOMERASE DOMAIN AND WD REPEAT-CONTAINING PROTEIN 1"/>
    <property type="match status" value="1"/>
</dbReference>
<dbReference type="KEGG" id="abac:LuPra_04622"/>
<dbReference type="PRINTS" id="PR00153">
    <property type="entry name" value="CSAPPISMRASE"/>
</dbReference>
<protein>
    <recommendedName>
        <fullName evidence="1">peptidylprolyl isomerase</fullName>
        <ecNumber evidence="1">5.2.1.8</ecNumber>
    </recommendedName>
</protein>
<accession>A0A143PS04</accession>
<dbReference type="CDD" id="cd00317">
    <property type="entry name" value="cyclophilin"/>
    <property type="match status" value="2"/>
</dbReference>
<evidence type="ECO:0000256" key="3">
    <source>
        <dbReference type="ARBA" id="ARBA00023235"/>
    </source>
</evidence>
<keyword evidence="3 6" id="KW-0413">Isomerase</keyword>
<dbReference type="PANTHER" id="PTHR45625">
    <property type="entry name" value="PEPTIDYL-PROLYL CIS-TRANS ISOMERASE-RELATED"/>
    <property type="match status" value="1"/>
</dbReference>
<dbReference type="RefSeq" id="WP_157899561.1">
    <property type="nucleotide sequence ID" value="NZ_CP015136.1"/>
</dbReference>
<evidence type="ECO:0000259" key="5">
    <source>
        <dbReference type="PROSITE" id="PS50072"/>
    </source>
</evidence>
<dbReference type="Proteomes" id="UP000076079">
    <property type="component" value="Chromosome"/>
</dbReference>
<evidence type="ECO:0000313" key="7">
    <source>
        <dbReference type="Proteomes" id="UP000076079"/>
    </source>
</evidence>
<sequence length="392" mass="41034" precursor="true">MKLSRPAGLVACLLTASMAVASQAEAQAPRRSPPATAAPVPQFYTTKRAPDALQNKQVVLETTLGAIVIQLDAAAAPNHVGYLLDQAEAGAYDGTVFHRAVPLGIIQGGDPLSKDPTKTALYGTGGLNRLKREPNDRKHLRGAVAAVLQPNKPDSAGAQFFICLTDQPGLDGQFTVFGEVVEGLEVAEQVSQSPLDAGGRLTSRVTITRATVRDTPAASAAPFAETAVEELAQYRATIATTMGNIVIGFAPDVAPGHVRNFLRLAQLGVYDGTAFHRVVPKFAVQAGDLSSRPAPLTQVQRKAVGTVTGEFNALKHEAGIVSMARGDDPDSASTSFFICTAASPSLDGKYTAFGRVLEGMDVVTAIERAPLDGEAPRTRIGITAVTLTKGAR</sequence>
<reference evidence="6 7" key="1">
    <citation type="journal article" date="2016" name="Genome Announc.">
        <title>First Complete Genome Sequence of a Subdivision 6 Acidobacterium Strain.</title>
        <authorList>
            <person name="Huang S."/>
            <person name="Vieira S."/>
            <person name="Bunk B."/>
            <person name="Riedel T."/>
            <person name="Sproer C."/>
            <person name="Overmann J."/>
        </authorList>
    </citation>
    <scope>NUCLEOTIDE SEQUENCE [LARGE SCALE GENOMIC DNA]</scope>
    <source>
        <strain evidence="7">DSM 100886 HEG_-6_39</strain>
    </source>
</reference>
<feature type="domain" description="PPIase cyclophilin-type" evidence="5">
    <location>
        <begin position="240"/>
        <end position="387"/>
    </location>
</feature>
<evidence type="ECO:0000313" key="6">
    <source>
        <dbReference type="EMBL" id="AMY11372.1"/>
    </source>
</evidence>
<keyword evidence="7" id="KW-1185">Reference proteome</keyword>
<keyword evidence="2" id="KW-0697">Rotamase</keyword>
<dbReference type="GO" id="GO:0003755">
    <property type="term" value="F:peptidyl-prolyl cis-trans isomerase activity"/>
    <property type="evidence" value="ECO:0007669"/>
    <property type="project" value="UniProtKB-KW"/>
</dbReference>
<dbReference type="Gene3D" id="2.40.100.10">
    <property type="entry name" value="Cyclophilin-like"/>
    <property type="match status" value="2"/>
</dbReference>
<evidence type="ECO:0000256" key="1">
    <source>
        <dbReference type="ARBA" id="ARBA00013194"/>
    </source>
</evidence>
<dbReference type="InterPro" id="IPR002130">
    <property type="entry name" value="Cyclophilin-type_PPIase_dom"/>
</dbReference>
<gene>
    <name evidence="6" type="primary">ppiA</name>
    <name evidence="6" type="ORF">LuPra_04622</name>
</gene>
<keyword evidence="4" id="KW-0732">Signal</keyword>
<proteinExistence type="predicted"/>
<organism evidence="6 7">
    <name type="scientific">Luteitalea pratensis</name>
    <dbReference type="NCBI Taxonomy" id="1855912"/>
    <lineage>
        <taxon>Bacteria</taxon>
        <taxon>Pseudomonadati</taxon>
        <taxon>Acidobacteriota</taxon>
        <taxon>Vicinamibacteria</taxon>
        <taxon>Vicinamibacterales</taxon>
        <taxon>Vicinamibacteraceae</taxon>
        <taxon>Luteitalea</taxon>
    </lineage>
</organism>